<evidence type="ECO:0000313" key="2">
    <source>
        <dbReference type="Proteomes" id="UP000077262"/>
    </source>
</evidence>
<protein>
    <submittedName>
        <fullName evidence="1">Uncharacterized protein</fullName>
    </submittedName>
</protein>
<dbReference type="AlphaFoldDB" id="A0A177IY68"/>
<organism evidence="1 2">
    <name type="scientific">Sphingobium yanoikuyae</name>
    <name type="common">Sphingomonas yanoikuyae</name>
    <dbReference type="NCBI Taxonomy" id="13690"/>
    <lineage>
        <taxon>Bacteria</taxon>
        <taxon>Pseudomonadati</taxon>
        <taxon>Pseudomonadota</taxon>
        <taxon>Alphaproteobacteria</taxon>
        <taxon>Sphingomonadales</taxon>
        <taxon>Sphingomonadaceae</taxon>
        <taxon>Sphingobium</taxon>
    </lineage>
</organism>
<dbReference type="Proteomes" id="UP000077262">
    <property type="component" value="Unassembled WGS sequence"/>
</dbReference>
<proteinExistence type="predicted"/>
<gene>
    <name evidence="1" type="ORF">AX777_24820</name>
</gene>
<evidence type="ECO:0000313" key="1">
    <source>
        <dbReference type="EMBL" id="OAH33829.1"/>
    </source>
</evidence>
<name>A0A177IY68_SPHYA</name>
<comment type="caution">
    <text evidence="1">The sequence shown here is derived from an EMBL/GenBank/DDBJ whole genome shotgun (WGS) entry which is preliminary data.</text>
</comment>
<dbReference type="EMBL" id="LSTR01000106">
    <property type="protein sequence ID" value="OAH33829.1"/>
    <property type="molecule type" value="Genomic_DNA"/>
</dbReference>
<reference evidence="1 2" key="1">
    <citation type="submission" date="2016-02" db="EMBL/GenBank/DDBJ databases">
        <authorList>
            <person name="Wen L."/>
            <person name="He K."/>
            <person name="Yang H."/>
        </authorList>
    </citation>
    <scope>NUCLEOTIDE SEQUENCE [LARGE SCALE GENOMIC DNA]</scope>
    <source>
        <strain evidence="1 2">CD09_2</strain>
    </source>
</reference>
<accession>A0A177IY68</accession>
<sequence>MNLDPRKGWSGMIITLSDLLTGIRERKAALGIIDTPERTDAMRNSGSRRTARKRAMLARIEERSRDAGVV</sequence>